<dbReference type="EMBL" id="FNBO01000011">
    <property type="protein sequence ID" value="SDF95031.1"/>
    <property type="molecule type" value="Genomic_DNA"/>
</dbReference>
<dbReference type="AlphaFoldDB" id="A0A1G7Q916"/>
<evidence type="ECO:0000313" key="1">
    <source>
        <dbReference type="EMBL" id="SDF95031.1"/>
    </source>
</evidence>
<sequence>MEEETVNRLITDEVEKIDDSERKQFIRSVLSHERKHIDLENFGYKSEYKDMIKEATGTED</sequence>
<dbReference type="RefSeq" id="WP_149799364.1">
    <property type="nucleotide sequence ID" value="NZ_FNBO01000011.1"/>
</dbReference>
<keyword evidence="2" id="KW-1185">Reference proteome</keyword>
<organism evidence="1 2">
    <name type="scientific">Halorubrum xinjiangense</name>
    <dbReference type="NCBI Taxonomy" id="261291"/>
    <lineage>
        <taxon>Archaea</taxon>
        <taxon>Methanobacteriati</taxon>
        <taxon>Methanobacteriota</taxon>
        <taxon>Stenosarchaea group</taxon>
        <taxon>Halobacteria</taxon>
        <taxon>Halobacteriales</taxon>
        <taxon>Haloferacaceae</taxon>
        <taxon>Halorubrum</taxon>
    </lineage>
</organism>
<protein>
    <submittedName>
        <fullName evidence="1">Uncharacterized protein</fullName>
    </submittedName>
</protein>
<proteinExistence type="predicted"/>
<evidence type="ECO:0000313" key="2">
    <source>
        <dbReference type="Proteomes" id="UP000324020"/>
    </source>
</evidence>
<name>A0A1G7Q916_9EURY</name>
<reference evidence="1 2" key="1">
    <citation type="submission" date="2016-10" db="EMBL/GenBank/DDBJ databases">
        <authorList>
            <person name="Varghese N."/>
            <person name="Submissions S."/>
        </authorList>
    </citation>
    <scope>NUCLEOTIDE SEQUENCE [LARGE SCALE GENOMIC DNA]</scope>
    <source>
        <strain evidence="1 2">CGMCC 1.3527</strain>
    </source>
</reference>
<dbReference type="Proteomes" id="UP000324020">
    <property type="component" value="Unassembled WGS sequence"/>
</dbReference>
<dbReference type="OrthoDB" id="193303at2157"/>
<accession>A0A1G7Q916</accession>
<gene>
    <name evidence="1" type="ORF">SAMN04488067_11191</name>
</gene>